<sequence length="246" mass="26550">MTASAFDSAIFRDMLFDRECAALFTDTAEVRAMMIVIGSMAKANGEIGTMPETAAKAIHRASLELQIDPSALAADVAKGQSPITPLIAHFQELMQAPEFSPYVGEGADAVAIEDTAQSLRLRQFLTLVETRLTERGIAVDFDDLRDRVQIVHMQHGPLRDKLVEGLRLNAPSNDPMTALCDLSAWLSKTAAEVATDTALDQSITTLIDGLNSAVQSARGAAHCRLTLRFTLPQIAIAFGRLSLLAK</sequence>
<dbReference type="AlphaFoldDB" id="A0A251WZU8"/>
<evidence type="ECO:0000313" key="1">
    <source>
        <dbReference type="EMBL" id="OUD09967.1"/>
    </source>
</evidence>
<dbReference type="OrthoDB" id="9768878at2"/>
<reference evidence="1 2" key="1">
    <citation type="submission" date="2016-12" db="EMBL/GenBank/DDBJ databases">
        <title>The draft genome sequence of HSLHS2.</title>
        <authorList>
            <person name="Hu D."/>
            <person name="Wang L."/>
            <person name="Shao Z."/>
        </authorList>
    </citation>
    <scope>NUCLEOTIDE SEQUENCE [LARGE SCALE GENOMIC DNA]</scope>
    <source>
        <strain evidence="1">MCCC 1A06712</strain>
    </source>
</reference>
<dbReference type="SUPFAM" id="SSF48557">
    <property type="entry name" value="L-aspartase-like"/>
    <property type="match status" value="1"/>
</dbReference>
<dbReference type="GO" id="GO:0016829">
    <property type="term" value="F:lyase activity"/>
    <property type="evidence" value="ECO:0007669"/>
    <property type="project" value="UniProtKB-ARBA"/>
</dbReference>
<keyword evidence="2" id="KW-1185">Reference proteome</keyword>
<evidence type="ECO:0000313" key="2">
    <source>
        <dbReference type="Proteomes" id="UP000194664"/>
    </source>
</evidence>
<name>A0A251WZU8_9RHOB</name>
<dbReference type="InterPro" id="IPR008948">
    <property type="entry name" value="L-Aspartase-like"/>
</dbReference>
<proteinExistence type="predicted"/>
<organism evidence="1 2">
    <name type="scientific">Marivivens niveibacter</name>
    <dbReference type="NCBI Taxonomy" id="1930667"/>
    <lineage>
        <taxon>Bacteria</taxon>
        <taxon>Pseudomonadati</taxon>
        <taxon>Pseudomonadota</taxon>
        <taxon>Alphaproteobacteria</taxon>
        <taxon>Rhodobacterales</taxon>
        <taxon>Paracoccaceae</taxon>
        <taxon>Marivivens group</taxon>
        <taxon>Marivivens</taxon>
    </lineage>
</organism>
<dbReference type="Proteomes" id="UP000194664">
    <property type="component" value="Unassembled WGS sequence"/>
</dbReference>
<comment type="caution">
    <text evidence="1">The sequence shown here is derived from an EMBL/GenBank/DDBJ whole genome shotgun (WGS) entry which is preliminary data.</text>
</comment>
<dbReference type="Gene3D" id="1.10.275.10">
    <property type="entry name" value="Fumarase/aspartase (N-terminal domain)"/>
    <property type="match status" value="1"/>
</dbReference>
<protein>
    <submittedName>
        <fullName evidence="1">Uncharacterized protein</fullName>
    </submittedName>
</protein>
<dbReference type="RefSeq" id="WP_086449619.1">
    <property type="nucleotide sequence ID" value="NZ_MSPP01000001.1"/>
</dbReference>
<dbReference type="EMBL" id="MSPP01000001">
    <property type="protein sequence ID" value="OUD09967.1"/>
    <property type="molecule type" value="Genomic_DNA"/>
</dbReference>
<dbReference type="InterPro" id="IPR024083">
    <property type="entry name" value="Fumarase/histidase_N"/>
</dbReference>
<gene>
    <name evidence="1" type="ORF">BVC71_00120</name>
</gene>
<accession>A0A251WZU8</accession>